<dbReference type="SUPFAM" id="SSF46785">
    <property type="entry name" value="Winged helix' DNA-binding domain"/>
    <property type="match status" value="1"/>
</dbReference>
<comment type="similarity">
    <text evidence="1">Belongs to the LysR transcriptional regulatory family.</text>
</comment>
<evidence type="ECO:0000259" key="5">
    <source>
        <dbReference type="PROSITE" id="PS50931"/>
    </source>
</evidence>
<feature type="domain" description="HTH lysR-type" evidence="5">
    <location>
        <begin position="1"/>
        <end position="59"/>
    </location>
</feature>
<dbReference type="AlphaFoldDB" id="A0A839UYX1"/>
<keyword evidence="3 6" id="KW-0238">DNA-binding</keyword>
<protein>
    <submittedName>
        <fullName evidence="6">DNA-binding transcriptional LysR family regulator</fullName>
    </submittedName>
</protein>
<dbReference type="Pfam" id="PF00126">
    <property type="entry name" value="HTH_1"/>
    <property type="match status" value="1"/>
</dbReference>
<dbReference type="PANTHER" id="PTHR30579">
    <property type="entry name" value="TRANSCRIPTIONAL REGULATOR"/>
    <property type="match status" value="1"/>
</dbReference>
<dbReference type="Gene3D" id="1.10.10.10">
    <property type="entry name" value="Winged helix-like DNA-binding domain superfamily/Winged helix DNA-binding domain"/>
    <property type="match status" value="1"/>
</dbReference>
<accession>A0A839UYX1</accession>
<evidence type="ECO:0000256" key="1">
    <source>
        <dbReference type="ARBA" id="ARBA00009437"/>
    </source>
</evidence>
<organism evidence="6 7">
    <name type="scientific">Endobacter medicaginis</name>
    <dbReference type="NCBI Taxonomy" id="1181271"/>
    <lineage>
        <taxon>Bacteria</taxon>
        <taxon>Pseudomonadati</taxon>
        <taxon>Pseudomonadota</taxon>
        <taxon>Alphaproteobacteria</taxon>
        <taxon>Acetobacterales</taxon>
        <taxon>Acetobacteraceae</taxon>
        <taxon>Endobacter</taxon>
    </lineage>
</organism>
<dbReference type="Pfam" id="PF03466">
    <property type="entry name" value="LysR_substrate"/>
    <property type="match status" value="1"/>
</dbReference>
<dbReference type="SUPFAM" id="SSF53850">
    <property type="entry name" value="Periplasmic binding protein-like II"/>
    <property type="match status" value="1"/>
</dbReference>
<dbReference type="Gene3D" id="3.40.190.10">
    <property type="entry name" value="Periplasmic binding protein-like II"/>
    <property type="match status" value="2"/>
</dbReference>
<evidence type="ECO:0000256" key="3">
    <source>
        <dbReference type="ARBA" id="ARBA00023125"/>
    </source>
</evidence>
<dbReference type="PRINTS" id="PR00039">
    <property type="entry name" value="HTHLYSR"/>
</dbReference>
<sequence>MLSPVQLRSFCAVVESRHFTQAARRLGLRQSTVSQHVARLEAQLGRVLLMRDTHHVQPTADGETLFGFAREILDVETRICAWRSGSERRARIRFGVSEDLTLDRLPGLLSRFIEASPWIDLDLTVGLSGHLRQSLDAGRLDLVLAKVPAATPGAEESRLHLLWRERPVWVGDPRPAPSDDAPLPIVVYDDLASITRRLAIASLDTAGRRWRLAGTSGTLTGLLAAVRSGLGVSLQSRQVLAAGVTMAPEGLGLPEPPELAFVVYGRSARLQGPAARLAAAIIDGAEVLRGPSVAKP</sequence>
<dbReference type="EMBL" id="JACHXV010000004">
    <property type="protein sequence ID" value="MBB3173553.1"/>
    <property type="molecule type" value="Genomic_DNA"/>
</dbReference>
<reference evidence="6 7" key="1">
    <citation type="submission" date="2020-08" db="EMBL/GenBank/DDBJ databases">
        <title>Genomic Encyclopedia of Type Strains, Phase III (KMG-III): the genomes of soil and plant-associated and newly described type strains.</title>
        <authorList>
            <person name="Whitman W."/>
        </authorList>
    </citation>
    <scope>NUCLEOTIDE SEQUENCE [LARGE SCALE GENOMIC DNA]</scope>
    <source>
        <strain evidence="6 7">CECT 8088</strain>
    </source>
</reference>
<keyword evidence="4" id="KW-0804">Transcription</keyword>
<dbReference type="GO" id="GO:0003677">
    <property type="term" value="F:DNA binding"/>
    <property type="evidence" value="ECO:0007669"/>
    <property type="project" value="UniProtKB-KW"/>
</dbReference>
<dbReference type="InterPro" id="IPR005119">
    <property type="entry name" value="LysR_subst-bd"/>
</dbReference>
<dbReference type="InterPro" id="IPR036388">
    <property type="entry name" value="WH-like_DNA-bd_sf"/>
</dbReference>
<dbReference type="FunFam" id="1.10.10.10:FF:000001">
    <property type="entry name" value="LysR family transcriptional regulator"/>
    <property type="match status" value="1"/>
</dbReference>
<dbReference type="Proteomes" id="UP000557688">
    <property type="component" value="Unassembled WGS sequence"/>
</dbReference>
<dbReference type="PANTHER" id="PTHR30579:SF7">
    <property type="entry name" value="HTH-TYPE TRANSCRIPTIONAL REGULATOR LRHA-RELATED"/>
    <property type="match status" value="1"/>
</dbReference>
<dbReference type="PROSITE" id="PS50931">
    <property type="entry name" value="HTH_LYSR"/>
    <property type="match status" value="1"/>
</dbReference>
<keyword evidence="7" id="KW-1185">Reference proteome</keyword>
<dbReference type="GO" id="GO:0003700">
    <property type="term" value="F:DNA-binding transcription factor activity"/>
    <property type="evidence" value="ECO:0007669"/>
    <property type="project" value="InterPro"/>
</dbReference>
<evidence type="ECO:0000313" key="6">
    <source>
        <dbReference type="EMBL" id="MBB3173553.1"/>
    </source>
</evidence>
<dbReference type="InterPro" id="IPR036390">
    <property type="entry name" value="WH_DNA-bd_sf"/>
</dbReference>
<evidence type="ECO:0000256" key="2">
    <source>
        <dbReference type="ARBA" id="ARBA00023015"/>
    </source>
</evidence>
<gene>
    <name evidence="6" type="ORF">FHR90_001376</name>
</gene>
<dbReference type="RefSeq" id="WP_183274959.1">
    <property type="nucleotide sequence ID" value="NZ_JACHXV010000004.1"/>
</dbReference>
<keyword evidence="2" id="KW-0805">Transcription regulation</keyword>
<evidence type="ECO:0000256" key="4">
    <source>
        <dbReference type="ARBA" id="ARBA00023163"/>
    </source>
</evidence>
<dbReference type="InterPro" id="IPR050176">
    <property type="entry name" value="LTTR"/>
</dbReference>
<evidence type="ECO:0000313" key="7">
    <source>
        <dbReference type="Proteomes" id="UP000557688"/>
    </source>
</evidence>
<proteinExistence type="inferred from homology"/>
<comment type="caution">
    <text evidence="6">The sequence shown here is derived from an EMBL/GenBank/DDBJ whole genome shotgun (WGS) entry which is preliminary data.</text>
</comment>
<name>A0A839UYX1_9PROT</name>
<dbReference type="InterPro" id="IPR000847">
    <property type="entry name" value="LysR_HTH_N"/>
</dbReference>